<dbReference type="PANTHER" id="PTHR21666:SF270">
    <property type="entry name" value="MUREIN HYDROLASE ACTIVATOR ENVC"/>
    <property type="match status" value="1"/>
</dbReference>
<dbReference type="AlphaFoldDB" id="A0A1Y2UPA7"/>
<dbReference type="PANTHER" id="PTHR21666">
    <property type="entry name" value="PEPTIDASE-RELATED"/>
    <property type="match status" value="1"/>
</dbReference>
<dbReference type="RefSeq" id="WP_086135898.1">
    <property type="nucleotide sequence ID" value="NZ_MIMU01000084.1"/>
</dbReference>
<dbReference type="GO" id="GO:0004222">
    <property type="term" value="F:metalloendopeptidase activity"/>
    <property type="evidence" value="ECO:0007669"/>
    <property type="project" value="TreeGrafter"/>
</dbReference>
<evidence type="ECO:0000313" key="6">
    <source>
        <dbReference type="Proteomes" id="UP000194286"/>
    </source>
</evidence>
<evidence type="ECO:0000313" key="5">
    <source>
        <dbReference type="EMBL" id="OTA85382.1"/>
    </source>
</evidence>
<dbReference type="InterPro" id="IPR010572">
    <property type="entry name" value="Tail_dom"/>
</dbReference>
<feature type="region of interest" description="Disordered" evidence="1">
    <location>
        <begin position="113"/>
        <end position="139"/>
    </location>
</feature>
<dbReference type="InterPro" id="IPR016047">
    <property type="entry name" value="M23ase_b-sheet_dom"/>
</dbReference>
<comment type="caution">
    <text evidence="5">The sequence shown here is derived from an EMBL/GenBank/DDBJ whole genome shotgun (WGS) entry which is preliminary data.</text>
</comment>
<dbReference type="InterPro" id="IPR011055">
    <property type="entry name" value="Dup_hybrid_motif"/>
</dbReference>
<name>A0A1Y2UPA7_LIMRT</name>
<evidence type="ECO:0000256" key="1">
    <source>
        <dbReference type="SAM" id="MobiDB-lite"/>
    </source>
</evidence>
<dbReference type="Pfam" id="PF06605">
    <property type="entry name" value="Prophage_tail"/>
    <property type="match status" value="1"/>
</dbReference>
<feature type="domain" description="M23ase beta-sheet core" evidence="2">
    <location>
        <begin position="430"/>
        <end position="519"/>
    </location>
</feature>
<evidence type="ECO:0000259" key="4">
    <source>
        <dbReference type="Pfam" id="PF18994"/>
    </source>
</evidence>
<evidence type="ECO:0000259" key="2">
    <source>
        <dbReference type="Pfam" id="PF01551"/>
    </source>
</evidence>
<dbReference type="Pfam" id="PF01551">
    <property type="entry name" value="Peptidase_M23"/>
    <property type="match status" value="1"/>
</dbReference>
<dbReference type="Proteomes" id="UP000194286">
    <property type="component" value="Unassembled WGS sequence"/>
</dbReference>
<evidence type="ECO:0000259" key="3">
    <source>
        <dbReference type="Pfam" id="PF06605"/>
    </source>
</evidence>
<reference evidence="5 6" key="1">
    <citation type="submission" date="2016-09" db="EMBL/GenBank/DDBJ databases">
        <title>Lactobacillus reuteri KLR3005, genome sequencing and assembly.</title>
        <authorList>
            <person name="Lee J.-Y."/>
            <person name="Kim E.B."/>
            <person name="Choi Y.-J."/>
        </authorList>
    </citation>
    <scope>NUCLEOTIDE SEQUENCE [LARGE SCALE GENOMIC DNA]</scope>
    <source>
        <strain evidence="5 6">KLR3005</strain>
    </source>
</reference>
<feature type="domain" description="Prophage endopeptidase tail N-terminal" evidence="4">
    <location>
        <begin position="26"/>
        <end position="96"/>
    </location>
</feature>
<dbReference type="InterPro" id="IPR044051">
    <property type="entry name" value="Prophage_tail_N"/>
</dbReference>
<feature type="domain" description="Tail spike" evidence="3">
    <location>
        <begin position="139"/>
        <end position="685"/>
    </location>
</feature>
<protein>
    <submittedName>
        <fullName evidence="5">Peptidase M23</fullName>
    </submittedName>
</protein>
<proteinExistence type="predicted"/>
<organism evidence="5 6">
    <name type="scientific">Limosilactobacillus reuteri</name>
    <name type="common">Lactobacillus reuteri</name>
    <dbReference type="NCBI Taxonomy" id="1598"/>
    <lineage>
        <taxon>Bacteria</taxon>
        <taxon>Bacillati</taxon>
        <taxon>Bacillota</taxon>
        <taxon>Bacilli</taxon>
        <taxon>Lactobacillales</taxon>
        <taxon>Lactobacillaceae</taxon>
        <taxon>Limosilactobacillus</taxon>
    </lineage>
</organism>
<dbReference type="EMBL" id="MIMU01000084">
    <property type="protein sequence ID" value="OTA85382.1"/>
    <property type="molecule type" value="Genomic_DNA"/>
</dbReference>
<dbReference type="Gene3D" id="2.70.70.10">
    <property type="entry name" value="Glucose Permease (Domain IIA)"/>
    <property type="match status" value="1"/>
</dbReference>
<gene>
    <name evidence="5" type="ORF">BHL82_00230</name>
</gene>
<dbReference type="CDD" id="cd12797">
    <property type="entry name" value="M23_peptidase"/>
    <property type="match status" value="1"/>
</dbReference>
<dbReference type="Gene3D" id="6.20.110.10">
    <property type="match status" value="1"/>
</dbReference>
<accession>A0A1Y2UPA7</accession>
<dbReference type="InterPro" id="IPR050570">
    <property type="entry name" value="Cell_wall_metabolism_enzyme"/>
</dbReference>
<dbReference type="Pfam" id="PF18994">
    <property type="entry name" value="Prophage_tailD1"/>
    <property type="match status" value="1"/>
</dbReference>
<sequence length="743" mass="82097">MTEFVWLTNGISNKKATEARKADWQDMHTSFKANFQLSSAYEISFTLTYTEQYKDAFNLVKEKRYVNYRGHDYLIQQVEAKHDENGLATLQVTATHRLIDAMKDIVLYSTIPTEGNPEVSGGGSSDSGDGDSGDPQPGIVTKQTAVQQTYPLNERLDHFFNPNEWGITYKLHGNFPQAAVDCTGSLYEWLNSNLKLFGAYWKPDSDMVVGIYDLESLKKPTNKVFRYLHDMSNVDIQSDATNLINDVWVYGGKMEKDITSVLGPGGQTNGATEPQNGDWTPVIQNAASLIGEKLSDADIANIKNRIRIESNGNETIQNNWDSNAQAGHPSIGLVQFIQSTFDYYCRPPYTDIRKGLDQLIAMMNIPNWRQQIAGSGGWSPHGAPISKATITVNQVDNSWGWPFPNVGEGHFLGGQLFGVNPGGEFRRNGFHDGLDFGSIDHPGNEVHAIHSGEVKTISWGNGGIGFYVVIQDTSGLNVEYQEAFSNQSNITVRVGQQVKTGDVIGYRTTNHLHVGITKHNFPEAFSHAFSNDGTWIDPLNTIKTGIANGGSAPTSGSDGESTTSTTSETYYSLVYHFENQESIDKYGRRKGAPITVDSIYDLDALKKYAENTVQYNPDTTLTISDFTGEAELGEVIRLIVPERNLNTDVTLVGVSGNSDYFDPNGVKELTFNNTGLAMKDVNVAIMKDLHDINTGTPQLNYYGATGGREEDHWANIKFNDKQMDYLKSVTKAGGEIKKDGNKH</sequence>
<dbReference type="SUPFAM" id="SSF51261">
    <property type="entry name" value="Duplicated hybrid motif"/>
    <property type="match status" value="1"/>
</dbReference>